<dbReference type="GO" id="GO:0005794">
    <property type="term" value="C:Golgi apparatus"/>
    <property type="evidence" value="ECO:0007669"/>
    <property type="project" value="UniProtKB-SubCell"/>
</dbReference>
<evidence type="ECO:0000256" key="3">
    <source>
        <dbReference type="ARBA" id="ARBA00022824"/>
    </source>
</evidence>
<keyword evidence="9" id="KW-1185">Reference proteome</keyword>
<dbReference type="Gene3D" id="3.30.450.70">
    <property type="match status" value="1"/>
</dbReference>
<comment type="caution">
    <text evidence="8">The sequence shown here is derived from an EMBL/GenBank/DDBJ whole genome shotgun (WGS) entry which is preliminary data.</text>
</comment>
<keyword evidence="3 7" id="KW-0256">Endoplasmic reticulum</keyword>
<reference evidence="8 9" key="1">
    <citation type="submission" date="2014-03" db="EMBL/GenBank/DDBJ databases">
        <title>The genome of Kluyveromyces dobzhanskii.</title>
        <authorList>
            <person name="Nystedt B."/>
            <person name="Astrom S."/>
        </authorList>
    </citation>
    <scope>NUCLEOTIDE SEQUENCE [LARGE SCALE GENOMIC DNA]</scope>
    <source>
        <strain evidence="8 9">CBS 2104</strain>
    </source>
</reference>
<dbReference type="Proteomes" id="UP000031516">
    <property type="component" value="Unassembled WGS sequence"/>
</dbReference>
<name>A0A0A8L6S6_9SACH</name>
<accession>A0A0A8L6S6</accession>
<protein>
    <recommendedName>
        <fullName evidence="7">Trafficking protein particle complex subunit</fullName>
    </recommendedName>
</protein>
<dbReference type="SUPFAM" id="SSF64356">
    <property type="entry name" value="SNARE-like"/>
    <property type="match status" value="1"/>
</dbReference>
<comment type="subcellular location">
    <subcellularLocation>
        <location evidence="7">Endoplasmic reticulum</location>
    </subcellularLocation>
    <subcellularLocation>
        <location evidence="7">Golgi apparatus</location>
        <location evidence="7">cis-Golgi network</location>
    </subcellularLocation>
    <subcellularLocation>
        <location evidence="1">Golgi apparatus</location>
    </subcellularLocation>
</comment>
<dbReference type="OrthoDB" id="246406at2759"/>
<dbReference type="CDD" id="cd14856">
    <property type="entry name" value="TRAPPC4_synbindin"/>
    <property type="match status" value="1"/>
</dbReference>
<keyword evidence="2 7" id="KW-0813">Transport</keyword>
<evidence type="ECO:0000256" key="7">
    <source>
        <dbReference type="RuleBase" id="RU366065"/>
    </source>
</evidence>
<dbReference type="GO" id="GO:0005783">
    <property type="term" value="C:endoplasmic reticulum"/>
    <property type="evidence" value="ECO:0007669"/>
    <property type="project" value="UniProtKB-SubCell"/>
</dbReference>
<evidence type="ECO:0000256" key="6">
    <source>
        <dbReference type="ARBA" id="ARBA00038179"/>
    </source>
</evidence>
<keyword evidence="5 7" id="KW-0333">Golgi apparatus</keyword>
<dbReference type="Pfam" id="PF04099">
    <property type="entry name" value="Sybindin"/>
    <property type="match status" value="2"/>
</dbReference>
<proteinExistence type="inferred from homology"/>
<evidence type="ECO:0000313" key="9">
    <source>
        <dbReference type="Proteomes" id="UP000031516"/>
    </source>
</evidence>
<evidence type="ECO:0000256" key="5">
    <source>
        <dbReference type="ARBA" id="ARBA00023034"/>
    </source>
</evidence>
<dbReference type="GO" id="GO:0006888">
    <property type="term" value="P:endoplasmic reticulum to Golgi vesicle-mediated transport"/>
    <property type="evidence" value="ECO:0007669"/>
    <property type="project" value="UniProtKB-UniRule"/>
</dbReference>
<comment type="similarity">
    <text evidence="6">Belongs to the TRAPP small subunits family. TRAPPC4 subfamily.</text>
</comment>
<organism evidence="8 9">
    <name type="scientific">Kluyveromyces dobzhanskii CBS 2104</name>
    <dbReference type="NCBI Taxonomy" id="1427455"/>
    <lineage>
        <taxon>Eukaryota</taxon>
        <taxon>Fungi</taxon>
        <taxon>Dikarya</taxon>
        <taxon>Ascomycota</taxon>
        <taxon>Saccharomycotina</taxon>
        <taxon>Saccharomycetes</taxon>
        <taxon>Saccharomycetales</taxon>
        <taxon>Saccharomycetaceae</taxon>
        <taxon>Kluyveromyces</taxon>
    </lineage>
</organism>
<dbReference type="GO" id="GO:0030008">
    <property type="term" value="C:TRAPP complex"/>
    <property type="evidence" value="ECO:0007669"/>
    <property type="project" value="UniProtKB-UniRule"/>
</dbReference>
<comment type="subunit">
    <text evidence="7">Part of the multisubunit transport protein particle (TRAPP) complex.</text>
</comment>
<evidence type="ECO:0000313" key="8">
    <source>
        <dbReference type="EMBL" id="CDO93811.1"/>
    </source>
</evidence>
<dbReference type="PANTHER" id="PTHR23249:SF15">
    <property type="entry name" value="TRAFFICKING PROTEIN PARTICLE COMPLEX SUBUNIT 4"/>
    <property type="match status" value="1"/>
</dbReference>
<dbReference type="EMBL" id="CCBQ010000027">
    <property type="protein sequence ID" value="CDO93811.1"/>
    <property type="molecule type" value="Genomic_DNA"/>
</dbReference>
<evidence type="ECO:0000256" key="1">
    <source>
        <dbReference type="ARBA" id="ARBA00004555"/>
    </source>
</evidence>
<dbReference type="InterPro" id="IPR007233">
    <property type="entry name" value="TRAPPC"/>
</dbReference>
<evidence type="ECO:0000256" key="4">
    <source>
        <dbReference type="ARBA" id="ARBA00022892"/>
    </source>
</evidence>
<dbReference type="PANTHER" id="PTHR23249">
    <property type="entry name" value="TRAFFICKING PROTEIN PARTICLE COMPLEX SUBUNIT"/>
    <property type="match status" value="1"/>
</dbReference>
<keyword evidence="4 7" id="KW-0931">ER-Golgi transport</keyword>
<sequence>MAIQSVFIINKSGGLVYNHNFIEPKGAMNSNDYLILAGTLHSVFAIASQLTPKAVQISNKAEQRADTQVPYIGGIGVSENRVAPTQLGSFMGPDYFQEPFTNWNKSGLRHMVTDEFSMFVFQSLTGIKFVLVSTNNFRNNTSVSIAENILRKVYCIYSDYVMKDPFYSLDMPIRSELFDRNLRSLIESL</sequence>
<dbReference type="SMART" id="SM01399">
    <property type="entry name" value="Sybindin"/>
    <property type="match status" value="1"/>
</dbReference>
<dbReference type="InterPro" id="IPR011012">
    <property type="entry name" value="Longin-like_dom_sf"/>
</dbReference>
<dbReference type="AlphaFoldDB" id="A0A0A8L6S6"/>
<evidence type="ECO:0000256" key="2">
    <source>
        <dbReference type="ARBA" id="ARBA00022448"/>
    </source>
</evidence>
<gene>
    <name evidence="8" type="ORF">KLDO_g2101</name>
</gene>